<dbReference type="Gene3D" id="1.10.8.60">
    <property type="match status" value="1"/>
</dbReference>
<protein>
    <submittedName>
        <fullName evidence="8">Tetratricopeptide repeat protein</fullName>
    </submittedName>
</protein>
<dbReference type="PROSITE" id="PS50045">
    <property type="entry name" value="SIGMA54_INTERACT_4"/>
    <property type="match status" value="1"/>
</dbReference>
<keyword evidence="5" id="KW-0804">Transcription</keyword>
<dbReference type="Proteomes" id="UP000282926">
    <property type="component" value="Unassembled WGS sequence"/>
</dbReference>
<evidence type="ECO:0000313" key="9">
    <source>
        <dbReference type="Proteomes" id="UP000282926"/>
    </source>
</evidence>
<keyword evidence="1" id="KW-0547">Nucleotide-binding</keyword>
<dbReference type="Gene3D" id="1.25.40.10">
    <property type="entry name" value="Tetratricopeptide repeat domain"/>
    <property type="match status" value="3"/>
</dbReference>
<dbReference type="InterPro" id="IPR019734">
    <property type="entry name" value="TPR_rpt"/>
</dbReference>
<dbReference type="RefSeq" id="WP_127779296.1">
    <property type="nucleotide sequence ID" value="NZ_SADD01000001.1"/>
</dbReference>
<dbReference type="CDD" id="cd00009">
    <property type="entry name" value="AAA"/>
    <property type="match status" value="1"/>
</dbReference>
<evidence type="ECO:0000313" key="8">
    <source>
        <dbReference type="EMBL" id="RVU48670.1"/>
    </source>
</evidence>
<dbReference type="EMBL" id="SADD01000001">
    <property type="protein sequence ID" value="RVU48670.1"/>
    <property type="molecule type" value="Genomic_DNA"/>
</dbReference>
<sequence>MHRDEQESHEARNGQALSGDALLDAGRQSVVRCAGVSEVALRRDEANIRESLASRGWEYVVCDARQVEPWRSALQQALGAWAHACGEAAQLADVESQLDTLSLLMRMQPGDGSSERQRMVCDAVVGVSEALTECAPAVLMVIAPERLTALERAGLRALISYHVQRPVELPGTSARQVVVAVAGEVGALGTDLDVVAVDMSGSSRERTQRFLQDERVLERVLSSTGGCPERLEAMLASMPSSADELALLRVGKLSATARNLLNALSVAGRELELTFLDGLIEGLMSEALRELRDAGLVHRRVDAGSVQLSVSSSEVGAAAVASLGEPRRRQIHAALAQRALACSSHGDSGFIALHALEAGDRELGVRFGLPAARQMMQWGRWDEARGLVQRLLSESLEEGIKADVHELGAALAEARGDWLEAVSHCGRLRRFAREREERASLEMRIATLLLRLGRPELARNRYLVAERHLESADDSLLSIGALRLKLLLGQGEVAYQLGEHEAAALCVTFVLERSQPLGPDLVADVVVGAHSLNGKVNLFRGDLEGASQAFARCASLAGQHNLPAEVARAEANLGVVAVQKRDYDEAERRLRRALEQSQAGLASVSRLNCWLNLGIVHQRRSEYGDALSCFERSLRAAQAERHEVAFEVASHNLVTLLQDLGAFDAAWELVERLEQRPAVSGHFAGRWSAMLRGQLLLDQGRFEEAVIELARAEDELSAAPRLYAVEMRLRRAEALIALGQRERARQMLEAATAVDDAQSQAMHRKVRALLLSGKARAEELRDVIAELSSLGLFRDSMDASVVCAQTWEQVGERDLAMLVVERALSDLRERARRVPETFRAGFFEVPVHRRLVELFQSFDGQLPDDVIEPHRRGEAANEQVWHEDPAFDAWRARYAEIVGCDARLMQVFRSIDRVGPGETTVLLSGESGTGKELAAAAIHRQSPRAARPFVKVNCAAFVEELLLSELFGHEKGAFTGAMRQKEGLFEVADGGTLFLDEIGDISPKTQVALLRVLQEGTFERVGGTETLSVDVRVVAATNRDLEELVERGLFRLDLYYRLKGFVIELPALCERREDIPLLLDHFASRFSKGVPAPSFAPEVVQFLARYRWRGNIRELENFVRSVLLFVEGDRVEMRHLDEFGDFFANSEVDESLPEITISPRVESTHQSAKTAEWGELAHAEVYEDPEEALIEQIVADGLSLSRLKKRLEHECIKRALEETGGNITRAAEILQLKRPRLSQIINASPELTALKEQLVG</sequence>
<dbReference type="Gene3D" id="1.10.10.60">
    <property type="entry name" value="Homeodomain-like"/>
    <property type="match status" value="1"/>
</dbReference>
<dbReference type="InterPro" id="IPR002197">
    <property type="entry name" value="HTH_Fis"/>
</dbReference>
<dbReference type="InterPro" id="IPR027417">
    <property type="entry name" value="P-loop_NTPase"/>
</dbReference>
<dbReference type="InterPro" id="IPR003593">
    <property type="entry name" value="AAA+_ATPase"/>
</dbReference>
<keyword evidence="9" id="KW-1185">Reference proteome</keyword>
<keyword evidence="3" id="KW-0805">Transcription regulation</keyword>
<feature type="repeat" description="TPR" evidence="6">
    <location>
        <begin position="607"/>
        <end position="640"/>
    </location>
</feature>
<dbReference type="Gene3D" id="3.40.50.300">
    <property type="entry name" value="P-loop containing nucleotide triphosphate hydrolases"/>
    <property type="match status" value="1"/>
</dbReference>
<evidence type="ECO:0000259" key="7">
    <source>
        <dbReference type="PROSITE" id="PS50045"/>
    </source>
</evidence>
<proteinExistence type="predicted"/>
<evidence type="ECO:0000256" key="6">
    <source>
        <dbReference type="PROSITE-ProRule" id="PRU00339"/>
    </source>
</evidence>
<evidence type="ECO:0000256" key="4">
    <source>
        <dbReference type="ARBA" id="ARBA00023125"/>
    </source>
</evidence>
<dbReference type="PANTHER" id="PTHR32071">
    <property type="entry name" value="TRANSCRIPTIONAL REGULATORY PROTEIN"/>
    <property type="match status" value="1"/>
</dbReference>
<dbReference type="SUPFAM" id="SSF48452">
    <property type="entry name" value="TPR-like"/>
    <property type="match status" value="4"/>
</dbReference>
<evidence type="ECO:0000256" key="2">
    <source>
        <dbReference type="ARBA" id="ARBA00022840"/>
    </source>
</evidence>
<dbReference type="InterPro" id="IPR002078">
    <property type="entry name" value="Sigma_54_int"/>
</dbReference>
<organism evidence="8 9">
    <name type="scientific">Lujinxingia sediminis</name>
    <dbReference type="NCBI Taxonomy" id="2480984"/>
    <lineage>
        <taxon>Bacteria</taxon>
        <taxon>Deltaproteobacteria</taxon>
        <taxon>Bradymonadales</taxon>
        <taxon>Lujinxingiaceae</taxon>
        <taxon>Lujinxingia</taxon>
    </lineage>
</organism>
<evidence type="ECO:0000256" key="3">
    <source>
        <dbReference type="ARBA" id="ARBA00023015"/>
    </source>
</evidence>
<keyword evidence="4" id="KW-0238">DNA-binding</keyword>
<dbReference type="SUPFAM" id="SSF52540">
    <property type="entry name" value="P-loop containing nucleoside triphosphate hydrolases"/>
    <property type="match status" value="1"/>
</dbReference>
<name>A0ABY0CYC5_9DELT</name>
<gene>
    <name evidence="8" type="ORF">EA187_04360</name>
</gene>
<dbReference type="InterPro" id="IPR011990">
    <property type="entry name" value="TPR-like_helical_dom_sf"/>
</dbReference>
<comment type="caution">
    <text evidence="8">The sequence shown here is derived from an EMBL/GenBank/DDBJ whole genome shotgun (WGS) entry which is preliminary data.</text>
</comment>
<feature type="repeat" description="TPR" evidence="6">
    <location>
        <begin position="567"/>
        <end position="600"/>
    </location>
</feature>
<evidence type="ECO:0000256" key="1">
    <source>
        <dbReference type="ARBA" id="ARBA00022741"/>
    </source>
</evidence>
<dbReference type="Pfam" id="PF02954">
    <property type="entry name" value="HTH_8"/>
    <property type="match status" value="1"/>
</dbReference>
<keyword evidence="6" id="KW-0802">TPR repeat</keyword>
<dbReference type="Pfam" id="PF25601">
    <property type="entry name" value="AAA_lid_14"/>
    <property type="match status" value="1"/>
</dbReference>
<dbReference type="InterPro" id="IPR009057">
    <property type="entry name" value="Homeodomain-like_sf"/>
</dbReference>
<dbReference type="SUPFAM" id="SSF46689">
    <property type="entry name" value="Homeodomain-like"/>
    <property type="match status" value="1"/>
</dbReference>
<evidence type="ECO:0000256" key="5">
    <source>
        <dbReference type="ARBA" id="ARBA00023163"/>
    </source>
</evidence>
<accession>A0ABY0CYC5</accession>
<dbReference type="PROSITE" id="PS00676">
    <property type="entry name" value="SIGMA54_INTERACT_2"/>
    <property type="match status" value="1"/>
</dbReference>
<dbReference type="SMART" id="SM00382">
    <property type="entry name" value="AAA"/>
    <property type="match status" value="1"/>
</dbReference>
<keyword evidence="2" id="KW-0067">ATP-binding</keyword>
<dbReference type="PROSITE" id="PS50005">
    <property type="entry name" value="TPR"/>
    <property type="match status" value="2"/>
</dbReference>
<dbReference type="Pfam" id="PF00158">
    <property type="entry name" value="Sigma54_activat"/>
    <property type="match status" value="1"/>
</dbReference>
<reference evidence="8 9" key="1">
    <citation type="submission" date="2019-01" db="EMBL/GenBank/DDBJ databases">
        <title>Lujinxingia litoralis gen. nov., sp. nov. and Lujinxingia sediminis gen. nov., sp. nov., new members in the order Bradymonadales, isolated from coastal sediment.</title>
        <authorList>
            <person name="Li C.-M."/>
        </authorList>
    </citation>
    <scope>NUCLEOTIDE SEQUENCE [LARGE SCALE GENOMIC DNA]</scope>
    <source>
        <strain evidence="8 9">SEH01</strain>
    </source>
</reference>
<dbReference type="InterPro" id="IPR025943">
    <property type="entry name" value="Sigma_54_int_dom_ATP-bd_2"/>
</dbReference>
<feature type="domain" description="Sigma-54 factor interaction" evidence="7">
    <location>
        <begin position="897"/>
        <end position="1124"/>
    </location>
</feature>
<dbReference type="Pfam" id="PF13424">
    <property type="entry name" value="TPR_12"/>
    <property type="match status" value="1"/>
</dbReference>
<dbReference type="SMART" id="SM00028">
    <property type="entry name" value="TPR"/>
    <property type="match status" value="5"/>
</dbReference>
<dbReference type="PANTHER" id="PTHR32071:SF117">
    <property type="entry name" value="PTS-DEPENDENT DIHYDROXYACETONE KINASE OPERON REGULATORY PROTEIN-RELATED"/>
    <property type="match status" value="1"/>
</dbReference>
<dbReference type="InterPro" id="IPR058031">
    <property type="entry name" value="AAA_lid_NorR"/>
</dbReference>